<dbReference type="CDD" id="cd14797">
    <property type="entry name" value="DUF302"/>
    <property type="match status" value="1"/>
</dbReference>
<dbReference type="EMBL" id="FOYW01000001">
    <property type="protein sequence ID" value="SFR44585.1"/>
    <property type="molecule type" value="Genomic_DNA"/>
</dbReference>
<dbReference type="PIRSF" id="PIRSF021774">
    <property type="entry name" value="UCP021774"/>
    <property type="match status" value="1"/>
</dbReference>
<dbReference type="SUPFAM" id="SSF103247">
    <property type="entry name" value="TT1751-like"/>
    <property type="match status" value="1"/>
</dbReference>
<evidence type="ECO:0000313" key="3">
    <source>
        <dbReference type="Proteomes" id="UP000198644"/>
    </source>
</evidence>
<dbReference type="PANTHER" id="PTHR38342:SF1">
    <property type="entry name" value="SLR5037 PROTEIN"/>
    <property type="match status" value="1"/>
</dbReference>
<dbReference type="PANTHER" id="PTHR38342">
    <property type="entry name" value="SLR5037 PROTEIN"/>
    <property type="match status" value="1"/>
</dbReference>
<dbReference type="InterPro" id="IPR035923">
    <property type="entry name" value="TT1751-like_sf"/>
</dbReference>
<reference evidence="2 3" key="1">
    <citation type="submission" date="2016-10" db="EMBL/GenBank/DDBJ databases">
        <authorList>
            <person name="de Groot N.N."/>
        </authorList>
    </citation>
    <scope>NUCLEOTIDE SEQUENCE [LARGE SCALE GENOMIC DNA]</scope>
    <source>
        <strain evidence="2 3">CGMCC 1.9167</strain>
    </source>
</reference>
<organism evidence="2 3">
    <name type="scientific">Marinobacter daqiaonensis</name>
    <dbReference type="NCBI Taxonomy" id="650891"/>
    <lineage>
        <taxon>Bacteria</taxon>
        <taxon>Pseudomonadati</taxon>
        <taxon>Pseudomonadota</taxon>
        <taxon>Gammaproteobacteria</taxon>
        <taxon>Pseudomonadales</taxon>
        <taxon>Marinobacteraceae</taxon>
        <taxon>Marinobacter</taxon>
    </lineage>
</organism>
<evidence type="ECO:0000259" key="1">
    <source>
        <dbReference type="Pfam" id="PF03625"/>
    </source>
</evidence>
<dbReference type="Gene3D" id="3.30.310.70">
    <property type="entry name" value="TT1751-like domain"/>
    <property type="match status" value="1"/>
</dbReference>
<accession>A0A1I6GQQ8</accession>
<dbReference type="OrthoDB" id="9791067at2"/>
<dbReference type="Proteomes" id="UP000198644">
    <property type="component" value="Unassembled WGS sequence"/>
</dbReference>
<protein>
    <submittedName>
        <fullName evidence="2">Uncharacterized conserved protein, DUF302 family</fullName>
    </submittedName>
</protein>
<name>A0A1I6GQQ8_9GAMM</name>
<feature type="domain" description="DUF302" evidence="1">
    <location>
        <begin position="36"/>
        <end position="98"/>
    </location>
</feature>
<dbReference type="STRING" id="650891.SAMN05216203_0387"/>
<keyword evidence="3" id="KW-1185">Reference proteome</keyword>
<dbReference type="RefSeq" id="WP_092008612.1">
    <property type="nucleotide sequence ID" value="NZ_FOYW01000001.1"/>
</dbReference>
<evidence type="ECO:0000313" key="2">
    <source>
        <dbReference type="EMBL" id="SFR44585.1"/>
    </source>
</evidence>
<gene>
    <name evidence="2" type="ORF">SAMN05216203_0387</name>
</gene>
<sequence>MAYTINRVISNADFEEVDKRARQALADRGFGVLTEIDVKATMKKKLDKDMSGYRILGACNPAMAWEAIGAEPRVGAMLPCNVILREVPEGIEVSAVDPVASMSAVENDELSQIAGKVRDQLSEVVEAI</sequence>
<dbReference type="InterPro" id="IPR005180">
    <property type="entry name" value="DUF302"/>
</dbReference>
<dbReference type="Pfam" id="PF03625">
    <property type="entry name" value="DUF302"/>
    <property type="match status" value="1"/>
</dbReference>
<proteinExistence type="predicted"/>
<dbReference type="AlphaFoldDB" id="A0A1I6GQQ8"/>
<dbReference type="InterPro" id="IPR016796">
    <property type="entry name" value="UCP021774"/>
</dbReference>